<sequence>MQCSQKQSTGCSQSRITTSCLGNPPEYNSSKVNSNPGKNPIICTGNSSWSPTSKADWQQLNEYLASPCIVKQQSPPQQKTTYGKKRPLSLEQDLNSENAKSSVIVLRIGSESNSKRLKANLTKFLQIFSLEVITPSRELAWIMHGQIVGRFGAEFLLGVPAVESLTLPGVKPVWMLTQKILSPSFGTVIKAMKTWLSTNFEALSVSPISLDGWIAIQCSSRLKEVQPSSKQRTSGSQAIYIQDNGIQNSTP</sequence>
<dbReference type="Proteomes" id="UP000276346">
    <property type="component" value="Segment"/>
</dbReference>
<protein>
    <submittedName>
        <fullName evidence="2">Uncharacterized protein</fullName>
    </submittedName>
</protein>
<feature type="compositionally biased region" description="Polar residues" evidence="1">
    <location>
        <begin position="72"/>
        <end position="81"/>
    </location>
</feature>
<evidence type="ECO:0000313" key="3">
    <source>
        <dbReference type="Proteomes" id="UP000276346"/>
    </source>
</evidence>
<dbReference type="EMBL" id="MH617369">
    <property type="protein sequence ID" value="AXH76390.1"/>
    <property type="molecule type" value="Genomic_DNA"/>
</dbReference>
<name>A0A345MYE0_9VIRU</name>
<organism evidence="2 3">
    <name type="scientific">Cressdnaviricota sp</name>
    <dbReference type="NCBI Taxonomy" id="2748378"/>
    <lineage>
        <taxon>Viruses</taxon>
        <taxon>Monodnaviria</taxon>
        <taxon>Shotokuvirae</taxon>
        <taxon>Cressdnaviricota</taxon>
    </lineage>
</organism>
<accession>A0A345MYE0</accession>
<evidence type="ECO:0000256" key="1">
    <source>
        <dbReference type="SAM" id="MobiDB-lite"/>
    </source>
</evidence>
<reference evidence="2 3" key="1">
    <citation type="submission" date="2018-07" db="EMBL/GenBank/DDBJ databases">
        <title>Uncovering a Universe of Circular DNA Viruses in Animal Metagenomes.</title>
        <authorList>
            <person name="Tisza M."/>
            <person name="Buck C."/>
            <person name="Pastrana D."/>
            <person name="Welch N."/>
            <person name="Peretti A."/>
        </authorList>
    </citation>
    <scope>NUCLEOTIDE SEQUENCE [LARGE SCALE GENOMIC DNA]</scope>
    <source>
        <strain evidence="2">Ctbb55</strain>
    </source>
</reference>
<feature type="region of interest" description="Disordered" evidence="1">
    <location>
        <begin position="72"/>
        <end position="91"/>
    </location>
</feature>
<proteinExistence type="predicted"/>
<keyword evidence="3" id="KW-1185">Reference proteome</keyword>
<evidence type="ECO:0000313" key="2">
    <source>
        <dbReference type="EMBL" id="AXH76390.1"/>
    </source>
</evidence>